<dbReference type="InterPro" id="IPR050879">
    <property type="entry name" value="Acyltransferase_3"/>
</dbReference>
<feature type="transmembrane region" description="Helical" evidence="1">
    <location>
        <begin position="205"/>
        <end position="225"/>
    </location>
</feature>
<dbReference type="InterPro" id="IPR043968">
    <property type="entry name" value="SGNH"/>
</dbReference>
<protein>
    <submittedName>
        <fullName evidence="4">Acyltransferase</fullName>
    </submittedName>
</protein>
<keyword evidence="1" id="KW-1133">Transmembrane helix</keyword>
<dbReference type="Proteomes" id="UP001048763">
    <property type="component" value="Unassembled WGS sequence"/>
</dbReference>
<evidence type="ECO:0000313" key="5">
    <source>
        <dbReference type="Proteomes" id="UP001048763"/>
    </source>
</evidence>
<dbReference type="InterPro" id="IPR002656">
    <property type="entry name" value="Acyl_transf_3_dom"/>
</dbReference>
<feature type="domain" description="SGNH" evidence="3">
    <location>
        <begin position="439"/>
        <end position="692"/>
    </location>
</feature>
<evidence type="ECO:0000256" key="1">
    <source>
        <dbReference type="SAM" id="Phobius"/>
    </source>
</evidence>
<dbReference type="EMBL" id="JAHSTX010000001">
    <property type="protein sequence ID" value="MBV4545660.1"/>
    <property type="molecule type" value="Genomic_DNA"/>
</dbReference>
<dbReference type="PANTHER" id="PTHR23028">
    <property type="entry name" value="ACETYLTRANSFERASE"/>
    <property type="match status" value="1"/>
</dbReference>
<organism evidence="4 5">
    <name type="scientific">Pseudomonas triticicola</name>
    <dbReference type="NCBI Taxonomy" id="2842345"/>
    <lineage>
        <taxon>Bacteria</taxon>
        <taxon>Pseudomonadati</taxon>
        <taxon>Pseudomonadota</taxon>
        <taxon>Gammaproteobacteria</taxon>
        <taxon>Pseudomonadales</taxon>
        <taxon>Pseudomonadaceae</taxon>
        <taxon>Pseudomonas</taxon>
    </lineage>
</organism>
<sequence length="707" mass="78115">MLNRPLEFARKPLRAMFNVFDNKEAFDTSPPVAATGKSHSAGLEYRADIDGLRAIAVLLVLIFHAGLTLFPSGFIGVDIFFVISGYLTTSIIMKSLDNGTFSFTGFYSSRIWRLQPAVVALLAVTLLITTLLYLPDDYIDFLKSEKYTSLLISNQYFSKVTSGYATPDAASLPLLHTWSLAIEWQWYLLLPLGIWLLHRYVAKRALSGVVMGLTLAATALALYLSRVAPDLNYYFFTARIFELMIGSCAVIFSADRFRLSRVSASLICAVALVTIAYCAIQDDILSGFPNYHAVAVCVATALLLVRGIGNVSITSDVLAFKPLVFIGTLSYSLYLWHWPILAVLAYLGVDLTPAVTTGFFAVTFVMGYLSFGLIENRFRKVRAGFGKTLLLLMLLPAIGLSLLHSAGKNHDGWPNRFGEDSIAMFSTLKAYVPTNREDCLGNSDRVEPDCVMGAPLAKPQALLIGDSYSNHYWGFIETLAKDAGLSVLAQGYPACLALPGIYLYDWYKARNALYEKCHNAAERYYDLIASSHFQYVIIGQFWEAYLTDAIVTKLDDPRSLALSQERLGVAVRQALDIVVESGATPILLMNTLPMPARINECLLRQIKLRGMLGSAEQSRLCAAVPWSGLEDPFMATLFAQLQAEYPQLIVLDPKKVQCKDGTCMTSVDDVPVYRDIGHVSDYASYKFGELYLKHFGNPFKSSPDGAP</sequence>
<feature type="transmembrane region" description="Helical" evidence="1">
    <location>
        <begin position="51"/>
        <end position="67"/>
    </location>
</feature>
<feature type="transmembrane region" description="Helical" evidence="1">
    <location>
        <begin position="231"/>
        <end position="252"/>
    </location>
</feature>
<keyword evidence="5" id="KW-1185">Reference proteome</keyword>
<feature type="transmembrane region" description="Helical" evidence="1">
    <location>
        <begin position="114"/>
        <end position="134"/>
    </location>
</feature>
<feature type="transmembrane region" description="Helical" evidence="1">
    <location>
        <begin position="323"/>
        <end position="348"/>
    </location>
</feature>
<feature type="transmembrane region" description="Helical" evidence="1">
    <location>
        <begin position="259"/>
        <end position="280"/>
    </location>
</feature>
<comment type="caution">
    <text evidence="4">The sequence shown here is derived from an EMBL/GenBank/DDBJ whole genome shotgun (WGS) entry which is preliminary data.</text>
</comment>
<feature type="transmembrane region" description="Helical" evidence="1">
    <location>
        <begin position="354"/>
        <end position="374"/>
    </location>
</feature>
<gene>
    <name evidence="4" type="ORF">KVG85_06005</name>
</gene>
<keyword evidence="4" id="KW-0808">Transferase</keyword>
<dbReference type="GO" id="GO:0016746">
    <property type="term" value="F:acyltransferase activity"/>
    <property type="evidence" value="ECO:0007669"/>
    <property type="project" value="UniProtKB-KW"/>
</dbReference>
<reference evidence="4" key="1">
    <citation type="submission" date="2021-06" db="EMBL/GenBank/DDBJ databases">
        <title>Updating the genus Pseudomonas: Description of 43 new species and partition of the Pseudomonas putida group.</title>
        <authorList>
            <person name="Girard L."/>
            <person name="Lood C."/>
            <person name="Vandamme P."/>
            <person name="Rokni-Zadeh H."/>
            <person name="Van Noort V."/>
            <person name="Hofte M."/>
            <person name="Lavigne R."/>
            <person name="De Mot R."/>
        </authorList>
    </citation>
    <scope>NUCLEOTIDE SEQUENCE</scope>
    <source>
        <strain evidence="4">SWRI88</strain>
    </source>
</reference>
<feature type="transmembrane region" description="Helical" evidence="1">
    <location>
        <begin position="73"/>
        <end position="93"/>
    </location>
</feature>
<evidence type="ECO:0000313" key="4">
    <source>
        <dbReference type="EMBL" id="MBV4545660.1"/>
    </source>
</evidence>
<proteinExistence type="predicted"/>
<name>A0ABS6RHG8_9PSED</name>
<feature type="transmembrane region" description="Helical" evidence="1">
    <location>
        <begin position="386"/>
        <end position="406"/>
    </location>
</feature>
<evidence type="ECO:0000259" key="2">
    <source>
        <dbReference type="Pfam" id="PF01757"/>
    </source>
</evidence>
<evidence type="ECO:0000259" key="3">
    <source>
        <dbReference type="Pfam" id="PF19040"/>
    </source>
</evidence>
<keyword evidence="1" id="KW-0812">Transmembrane</keyword>
<dbReference type="Pfam" id="PF19040">
    <property type="entry name" value="SGNH"/>
    <property type="match status" value="1"/>
</dbReference>
<keyword evidence="1" id="KW-0472">Membrane</keyword>
<dbReference type="RefSeq" id="WP_217863255.1">
    <property type="nucleotide sequence ID" value="NZ_JAHSTX010000001.1"/>
</dbReference>
<feature type="transmembrane region" description="Helical" evidence="1">
    <location>
        <begin position="292"/>
        <end position="311"/>
    </location>
</feature>
<dbReference type="PANTHER" id="PTHR23028:SF53">
    <property type="entry name" value="ACYL_TRANSF_3 DOMAIN-CONTAINING PROTEIN"/>
    <property type="match status" value="1"/>
</dbReference>
<feature type="transmembrane region" description="Helical" evidence="1">
    <location>
        <begin position="178"/>
        <end position="198"/>
    </location>
</feature>
<feature type="domain" description="Acyltransferase 3" evidence="2">
    <location>
        <begin position="47"/>
        <end position="368"/>
    </location>
</feature>
<keyword evidence="4" id="KW-0012">Acyltransferase</keyword>
<accession>A0ABS6RHG8</accession>
<dbReference type="Pfam" id="PF01757">
    <property type="entry name" value="Acyl_transf_3"/>
    <property type="match status" value="1"/>
</dbReference>